<feature type="coiled-coil region" evidence="1">
    <location>
        <begin position="120"/>
        <end position="168"/>
    </location>
</feature>
<comment type="caution">
    <text evidence="2">The sequence shown here is derived from an EMBL/GenBank/DDBJ whole genome shotgun (WGS) entry which is preliminary data.</text>
</comment>
<dbReference type="GO" id="GO:0031252">
    <property type="term" value="C:cell leading edge"/>
    <property type="evidence" value="ECO:0007669"/>
    <property type="project" value="TreeGrafter"/>
</dbReference>
<gene>
    <name evidence="2" type="ORF">G0U57_012419</name>
</gene>
<feature type="coiled-coil region" evidence="1">
    <location>
        <begin position="18"/>
        <end position="52"/>
    </location>
</feature>
<evidence type="ECO:0000313" key="3">
    <source>
        <dbReference type="Proteomes" id="UP000765507"/>
    </source>
</evidence>
<dbReference type="GO" id="GO:0044295">
    <property type="term" value="C:axonal growth cone"/>
    <property type="evidence" value="ECO:0007669"/>
    <property type="project" value="TreeGrafter"/>
</dbReference>
<keyword evidence="1" id="KW-0175">Coiled coil</keyword>
<dbReference type="GO" id="GO:0005737">
    <property type="term" value="C:cytoplasm"/>
    <property type="evidence" value="ECO:0007669"/>
    <property type="project" value="TreeGrafter"/>
</dbReference>
<evidence type="ECO:0000256" key="1">
    <source>
        <dbReference type="SAM" id="Coils"/>
    </source>
</evidence>
<feature type="non-terminal residue" evidence="2">
    <location>
        <position position="1"/>
    </location>
</feature>
<dbReference type="Proteomes" id="UP000765507">
    <property type="component" value="Unassembled WGS sequence"/>
</dbReference>
<dbReference type="InterPro" id="IPR024849">
    <property type="entry name" value="Shootin-1"/>
</dbReference>
<dbReference type="OrthoDB" id="6111338at2759"/>
<sequence length="213" mass="24644">AILESDSESSEDEEVATHEALLQERDEAKEKLSEFEQASQRLLAELSALEVEYEIEISCRKQAEVYAAQVNRENKKLKRISVALLPMLNQLPEDVLSLDTEVDSPSEPSRDPVYPYLQQIKDLQEKVSRLLGEKKELTVQVQELQSQIQELGEQVEEERAERRSLQAAMDRNHKALKRYKRVSQLVTQEYSEAVQQLELEQDLRQHAETFAHK</sequence>
<proteinExistence type="predicted"/>
<name>A0A8T1RWK8_CHESE</name>
<feature type="non-terminal residue" evidence="2">
    <location>
        <position position="213"/>
    </location>
</feature>
<evidence type="ECO:0000313" key="2">
    <source>
        <dbReference type="EMBL" id="KAG6920917.1"/>
    </source>
</evidence>
<organism evidence="2 3">
    <name type="scientific">Chelydra serpentina</name>
    <name type="common">Snapping turtle</name>
    <name type="synonym">Testudo serpentina</name>
    <dbReference type="NCBI Taxonomy" id="8475"/>
    <lineage>
        <taxon>Eukaryota</taxon>
        <taxon>Metazoa</taxon>
        <taxon>Chordata</taxon>
        <taxon>Craniata</taxon>
        <taxon>Vertebrata</taxon>
        <taxon>Euteleostomi</taxon>
        <taxon>Archelosauria</taxon>
        <taxon>Testudinata</taxon>
        <taxon>Testudines</taxon>
        <taxon>Cryptodira</taxon>
        <taxon>Durocryptodira</taxon>
        <taxon>Americhelydia</taxon>
        <taxon>Chelydroidea</taxon>
        <taxon>Chelydridae</taxon>
        <taxon>Chelydra</taxon>
    </lineage>
</organism>
<dbReference type="GO" id="GO:2001224">
    <property type="term" value="P:positive regulation of neuron migration"/>
    <property type="evidence" value="ECO:0007669"/>
    <property type="project" value="TreeGrafter"/>
</dbReference>
<dbReference type="PANTHER" id="PTHR46606">
    <property type="entry name" value="SHOOTIN-1"/>
    <property type="match status" value="1"/>
</dbReference>
<dbReference type="AlphaFoldDB" id="A0A8T1RWK8"/>
<keyword evidence="3" id="KW-1185">Reference proteome</keyword>
<reference evidence="2 3" key="1">
    <citation type="journal article" date="2020" name="G3 (Bethesda)">
        <title>Draft Genome of the Common Snapping Turtle, Chelydra serpentina, a Model for Phenotypic Plasticity in Reptiles.</title>
        <authorList>
            <person name="Das D."/>
            <person name="Singh S.K."/>
            <person name="Bierstedt J."/>
            <person name="Erickson A."/>
            <person name="Galli G.L.J."/>
            <person name="Crossley D.A. 2nd"/>
            <person name="Rhen T."/>
        </authorList>
    </citation>
    <scope>NUCLEOTIDE SEQUENCE [LARGE SCALE GENOMIC DNA]</scope>
    <source>
        <strain evidence="2">KW</strain>
    </source>
</reference>
<protein>
    <submittedName>
        <fullName evidence="2">Shootin 1</fullName>
    </submittedName>
</protein>
<dbReference type="GO" id="GO:0048812">
    <property type="term" value="P:neuron projection morphogenesis"/>
    <property type="evidence" value="ECO:0007669"/>
    <property type="project" value="TreeGrafter"/>
</dbReference>
<dbReference type="PANTHER" id="PTHR46606:SF1">
    <property type="entry name" value="SHOOTIN-1"/>
    <property type="match status" value="1"/>
</dbReference>
<accession>A0A8T1RWK8</accession>
<dbReference type="EMBL" id="JAHGAV010003337">
    <property type="protein sequence ID" value="KAG6920917.1"/>
    <property type="molecule type" value="Genomic_DNA"/>
</dbReference>